<organism evidence="4 5">
    <name type="scientific">Amycolatopsis samaneae</name>
    <dbReference type="NCBI Taxonomy" id="664691"/>
    <lineage>
        <taxon>Bacteria</taxon>
        <taxon>Bacillati</taxon>
        <taxon>Actinomycetota</taxon>
        <taxon>Actinomycetes</taxon>
        <taxon>Pseudonocardiales</taxon>
        <taxon>Pseudonocardiaceae</taxon>
        <taxon>Amycolatopsis</taxon>
    </lineage>
</organism>
<feature type="domain" description="PhoU" evidence="3">
    <location>
        <begin position="17"/>
        <end position="103"/>
    </location>
</feature>
<keyword evidence="2" id="KW-0963">Cytoplasm</keyword>
<dbReference type="RefSeq" id="WP_345400106.1">
    <property type="nucleotide sequence ID" value="NZ_BAABHG010000011.1"/>
</dbReference>
<dbReference type="PANTHER" id="PTHR42930">
    <property type="entry name" value="PHOSPHATE-SPECIFIC TRANSPORT SYSTEM ACCESSORY PROTEIN PHOU"/>
    <property type="match status" value="1"/>
</dbReference>
<comment type="similarity">
    <text evidence="2">Belongs to the PhoU family.</text>
</comment>
<dbReference type="Proteomes" id="UP001597419">
    <property type="component" value="Unassembled WGS sequence"/>
</dbReference>
<accession>A0ABW5GRB0</accession>
<dbReference type="InterPro" id="IPR026022">
    <property type="entry name" value="PhoU_dom"/>
</dbReference>
<keyword evidence="2" id="KW-0813">Transport</keyword>
<feature type="domain" description="PhoU" evidence="3">
    <location>
        <begin position="122"/>
        <end position="203"/>
    </location>
</feature>
<evidence type="ECO:0000256" key="1">
    <source>
        <dbReference type="ARBA" id="ARBA00022592"/>
    </source>
</evidence>
<comment type="subcellular location">
    <subcellularLocation>
        <location evidence="2">Cytoplasm</location>
    </subcellularLocation>
</comment>
<comment type="caution">
    <text evidence="4">The sequence shown here is derived from an EMBL/GenBank/DDBJ whole genome shotgun (WGS) entry which is preliminary data.</text>
</comment>
<evidence type="ECO:0000259" key="3">
    <source>
        <dbReference type="Pfam" id="PF01895"/>
    </source>
</evidence>
<reference evidence="5" key="1">
    <citation type="journal article" date="2019" name="Int. J. Syst. Evol. Microbiol.">
        <title>The Global Catalogue of Microorganisms (GCM) 10K type strain sequencing project: providing services to taxonomists for standard genome sequencing and annotation.</title>
        <authorList>
            <consortium name="The Broad Institute Genomics Platform"/>
            <consortium name="The Broad Institute Genome Sequencing Center for Infectious Disease"/>
            <person name="Wu L."/>
            <person name="Ma J."/>
        </authorList>
    </citation>
    <scope>NUCLEOTIDE SEQUENCE [LARGE SCALE GENOMIC DNA]</scope>
    <source>
        <strain evidence="5">CGMCC 4.7643</strain>
    </source>
</reference>
<comment type="function">
    <text evidence="2">Plays a role in the regulation of phosphate uptake.</text>
</comment>
<name>A0ABW5GRB0_9PSEU</name>
<evidence type="ECO:0000313" key="4">
    <source>
        <dbReference type="EMBL" id="MFD2463408.1"/>
    </source>
</evidence>
<dbReference type="PANTHER" id="PTHR42930:SF3">
    <property type="entry name" value="PHOSPHATE-SPECIFIC TRANSPORT SYSTEM ACCESSORY PROTEIN PHOU"/>
    <property type="match status" value="1"/>
</dbReference>
<dbReference type="InterPro" id="IPR028366">
    <property type="entry name" value="PhoU"/>
</dbReference>
<dbReference type="EMBL" id="JBHUKU010000021">
    <property type="protein sequence ID" value="MFD2463408.1"/>
    <property type="molecule type" value="Genomic_DNA"/>
</dbReference>
<protein>
    <recommendedName>
        <fullName evidence="2">Phosphate-specific transport system accessory protein PhoU</fullName>
    </recommendedName>
</protein>
<keyword evidence="1 2" id="KW-0592">Phosphate transport</keyword>
<gene>
    <name evidence="4" type="primary">phoU</name>
    <name evidence="4" type="ORF">ACFSYJ_32685</name>
</gene>
<dbReference type="SUPFAM" id="SSF109755">
    <property type="entry name" value="PhoU-like"/>
    <property type="match status" value="1"/>
</dbReference>
<dbReference type="Pfam" id="PF01895">
    <property type="entry name" value="PhoU"/>
    <property type="match status" value="2"/>
</dbReference>
<evidence type="ECO:0000313" key="5">
    <source>
        <dbReference type="Proteomes" id="UP001597419"/>
    </source>
</evidence>
<keyword evidence="5" id="KW-1185">Reference proteome</keyword>
<proteinExistence type="inferred from homology"/>
<dbReference type="PIRSF" id="PIRSF003107">
    <property type="entry name" value="PhoU"/>
    <property type="match status" value="1"/>
</dbReference>
<dbReference type="InterPro" id="IPR038078">
    <property type="entry name" value="PhoU-like_sf"/>
</dbReference>
<dbReference type="NCBIfam" id="TIGR02135">
    <property type="entry name" value="phoU_full"/>
    <property type="match status" value="1"/>
</dbReference>
<comment type="subunit">
    <text evidence="2">Homodimer.</text>
</comment>
<sequence length="221" mass="24396">MREAYREELARFVARLAELTGLAEQAVGRATTALLTDDPVLAGEVVAEAEKIHAFHHALESEALTLLARQQPVATDLRTIVAGLRMSVDLERMGALVRHLAEFARRGRAVPVVPAMARELVAEMGGVARRLTAEARQALTERNAAKAPELAREDDEMDRLAETLYRRLQHADTRPDLETAMDVALLGRYYERFADHAVSLGKRIAFALHGYPEDAGKQPVP</sequence>
<evidence type="ECO:0000256" key="2">
    <source>
        <dbReference type="PIRNR" id="PIRNR003107"/>
    </source>
</evidence>
<dbReference type="Gene3D" id="1.20.58.220">
    <property type="entry name" value="Phosphate transport system protein phou homolog 2, domain 2"/>
    <property type="match status" value="1"/>
</dbReference>